<evidence type="ECO:0000313" key="1">
    <source>
        <dbReference type="EMBL" id="CAG8576327.1"/>
    </source>
</evidence>
<dbReference type="OrthoDB" id="2432912at2759"/>
<dbReference type="AlphaFoldDB" id="A0A9N9BQL8"/>
<protein>
    <submittedName>
        <fullName evidence="1">4634_t:CDS:1</fullName>
    </submittedName>
</protein>
<dbReference type="Proteomes" id="UP000789508">
    <property type="component" value="Unassembled WGS sequence"/>
</dbReference>
<reference evidence="1" key="1">
    <citation type="submission" date="2021-06" db="EMBL/GenBank/DDBJ databases">
        <authorList>
            <person name="Kallberg Y."/>
            <person name="Tangrot J."/>
            <person name="Rosling A."/>
        </authorList>
    </citation>
    <scope>NUCLEOTIDE SEQUENCE</scope>
    <source>
        <strain evidence="1">FL130A</strain>
    </source>
</reference>
<proteinExistence type="predicted"/>
<organism evidence="1 2">
    <name type="scientific">Ambispora leptoticha</name>
    <dbReference type="NCBI Taxonomy" id="144679"/>
    <lineage>
        <taxon>Eukaryota</taxon>
        <taxon>Fungi</taxon>
        <taxon>Fungi incertae sedis</taxon>
        <taxon>Mucoromycota</taxon>
        <taxon>Glomeromycotina</taxon>
        <taxon>Glomeromycetes</taxon>
        <taxon>Archaeosporales</taxon>
        <taxon>Ambisporaceae</taxon>
        <taxon>Ambispora</taxon>
    </lineage>
</organism>
<sequence length="117" mass="13748">MFEKIHLRQPDDNLEMIEDENGSLPRIRVNILNPEFSKFDKMLEWIYTGDSEKWLCSAFTPYNYKIIAENVRILGLSAAMSVCAQYRDHLTICRLQLSYKLREELKITNDESISAEQ</sequence>
<name>A0A9N9BQL8_9GLOM</name>
<evidence type="ECO:0000313" key="2">
    <source>
        <dbReference type="Proteomes" id="UP000789508"/>
    </source>
</evidence>
<gene>
    <name evidence="1" type="ORF">ALEPTO_LOCUS7049</name>
</gene>
<comment type="caution">
    <text evidence="1">The sequence shown here is derived from an EMBL/GenBank/DDBJ whole genome shotgun (WGS) entry which is preliminary data.</text>
</comment>
<dbReference type="EMBL" id="CAJVPS010002787">
    <property type="protein sequence ID" value="CAG8576327.1"/>
    <property type="molecule type" value="Genomic_DNA"/>
</dbReference>
<accession>A0A9N9BQL8</accession>
<keyword evidence="2" id="KW-1185">Reference proteome</keyword>